<comment type="similarity">
    <text evidence="4">Belongs to the class I-like SAM-binding methyltransferase superfamily. RNA M5U methyltransferase family.</text>
</comment>
<dbReference type="eggNOG" id="COG2265">
    <property type="taxonomic scope" value="Bacteria"/>
</dbReference>
<keyword evidence="1 4" id="KW-0489">Methyltransferase</keyword>
<dbReference type="InterPro" id="IPR002792">
    <property type="entry name" value="TRAM_dom"/>
</dbReference>
<dbReference type="PANTHER" id="PTHR11061:SF30">
    <property type="entry name" value="TRNA (URACIL(54)-C(5))-METHYLTRANSFERASE"/>
    <property type="match status" value="1"/>
</dbReference>
<feature type="binding site" evidence="4">
    <location>
        <position position="282"/>
    </location>
    <ligand>
        <name>S-adenosyl-L-methionine</name>
        <dbReference type="ChEBI" id="CHEBI:59789"/>
    </ligand>
</feature>
<dbReference type="PROSITE" id="PS50926">
    <property type="entry name" value="TRAM"/>
    <property type="match status" value="1"/>
</dbReference>
<gene>
    <name evidence="7" type="ordered locus">Amet_4060</name>
</gene>
<dbReference type="Gene3D" id="2.40.50.1070">
    <property type="match status" value="1"/>
</dbReference>
<keyword evidence="8" id="KW-1185">Reference proteome</keyword>
<keyword evidence="3 4" id="KW-0949">S-adenosyl-L-methionine</keyword>
<feature type="active site" description="Nucleophile" evidence="4">
    <location>
        <position position="407"/>
    </location>
</feature>
<dbReference type="Pfam" id="PF05958">
    <property type="entry name" value="tRNA_U5-meth_tr"/>
    <property type="match status" value="1"/>
</dbReference>
<feature type="binding site" evidence="4">
    <location>
        <position position="332"/>
    </location>
    <ligand>
        <name>S-adenosyl-L-methionine</name>
        <dbReference type="ChEBI" id="CHEBI:59789"/>
    </ligand>
</feature>
<dbReference type="InterPro" id="IPR029063">
    <property type="entry name" value="SAM-dependent_MTases_sf"/>
</dbReference>
<dbReference type="KEGG" id="amt:Amet_4060"/>
<dbReference type="GO" id="GO:0070041">
    <property type="term" value="F:rRNA (uridine-C5-)-methyltransferase activity"/>
    <property type="evidence" value="ECO:0007669"/>
    <property type="project" value="TreeGrafter"/>
</dbReference>
<dbReference type="FunFam" id="3.40.50.150:FF:000009">
    <property type="entry name" value="23S rRNA (Uracil(1939)-C(5))-methyltransferase RlmD"/>
    <property type="match status" value="1"/>
</dbReference>
<dbReference type="PROSITE" id="PS51687">
    <property type="entry name" value="SAM_MT_RNA_M5U"/>
    <property type="match status" value="1"/>
</dbReference>
<evidence type="ECO:0000256" key="3">
    <source>
        <dbReference type="ARBA" id="ARBA00022691"/>
    </source>
</evidence>
<dbReference type="EMBL" id="CP000724">
    <property type="protein sequence ID" value="ABR50142.1"/>
    <property type="molecule type" value="Genomic_DNA"/>
</dbReference>
<feature type="binding site" evidence="4">
    <location>
        <position position="380"/>
    </location>
    <ligand>
        <name>S-adenosyl-L-methionine</name>
        <dbReference type="ChEBI" id="CHEBI:59789"/>
    </ligand>
</feature>
<dbReference type="OrthoDB" id="9804590at2"/>
<dbReference type="CDD" id="cd02440">
    <property type="entry name" value="AdoMet_MTases"/>
    <property type="match status" value="1"/>
</dbReference>
<dbReference type="RefSeq" id="WP_012065093.1">
    <property type="nucleotide sequence ID" value="NC_009633.1"/>
</dbReference>
<dbReference type="InterPro" id="IPR030391">
    <property type="entry name" value="MeTrfase_TrmA_CS"/>
</dbReference>
<evidence type="ECO:0000256" key="5">
    <source>
        <dbReference type="PROSITE-ProRule" id="PRU10015"/>
    </source>
</evidence>
<feature type="active site" evidence="5">
    <location>
        <position position="407"/>
    </location>
</feature>
<dbReference type="Proteomes" id="UP000001572">
    <property type="component" value="Chromosome"/>
</dbReference>
<feature type="domain" description="TRAM" evidence="6">
    <location>
        <begin position="1"/>
        <end position="59"/>
    </location>
</feature>
<dbReference type="HOGENOM" id="CLU_014689_7_0_9"/>
<keyword evidence="2 4" id="KW-0808">Transferase</keyword>
<dbReference type="SUPFAM" id="SSF53335">
    <property type="entry name" value="S-adenosyl-L-methionine-dependent methyltransferases"/>
    <property type="match status" value="1"/>
</dbReference>
<dbReference type="FunFam" id="2.40.50.1070:FF:000003">
    <property type="entry name" value="23S rRNA (Uracil-5-)-methyltransferase RumA"/>
    <property type="match status" value="1"/>
</dbReference>
<dbReference type="AlphaFoldDB" id="A6TVC4"/>
<dbReference type="Gene3D" id="2.40.50.140">
    <property type="entry name" value="Nucleic acid-binding proteins"/>
    <property type="match status" value="1"/>
</dbReference>
<organism evidence="7 8">
    <name type="scientific">Alkaliphilus metalliredigens (strain QYMF)</name>
    <dbReference type="NCBI Taxonomy" id="293826"/>
    <lineage>
        <taxon>Bacteria</taxon>
        <taxon>Bacillati</taxon>
        <taxon>Bacillota</taxon>
        <taxon>Clostridia</taxon>
        <taxon>Peptostreptococcales</taxon>
        <taxon>Natronincolaceae</taxon>
        <taxon>Alkaliphilus</taxon>
    </lineage>
</organism>
<evidence type="ECO:0000313" key="7">
    <source>
        <dbReference type="EMBL" id="ABR50142.1"/>
    </source>
</evidence>
<dbReference type="SUPFAM" id="SSF50249">
    <property type="entry name" value="Nucleic acid-binding proteins"/>
    <property type="match status" value="1"/>
</dbReference>
<dbReference type="PROSITE" id="PS01231">
    <property type="entry name" value="TRMA_2"/>
    <property type="match status" value="1"/>
</dbReference>
<evidence type="ECO:0000313" key="8">
    <source>
        <dbReference type="Proteomes" id="UP000001572"/>
    </source>
</evidence>
<feature type="binding site" evidence="4">
    <location>
        <position position="311"/>
    </location>
    <ligand>
        <name>S-adenosyl-L-methionine</name>
        <dbReference type="ChEBI" id="CHEBI:59789"/>
    </ligand>
</feature>
<proteinExistence type="inferred from homology"/>
<evidence type="ECO:0000259" key="6">
    <source>
        <dbReference type="PROSITE" id="PS50926"/>
    </source>
</evidence>
<evidence type="ECO:0000256" key="4">
    <source>
        <dbReference type="PROSITE-ProRule" id="PRU01024"/>
    </source>
</evidence>
<dbReference type="InterPro" id="IPR010280">
    <property type="entry name" value="U5_MeTrfase_fam"/>
</dbReference>
<dbReference type="NCBIfam" id="TIGR00479">
    <property type="entry name" value="rumA"/>
    <property type="match status" value="1"/>
</dbReference>
<dbReference type="STRING" id="293826.Amet_4060"/>
<accession>A6TVC4</accession>
<sequence length="452" mass="50545">MINVNDVIEMEIKDTGHNGEGVGRIDGFTVFVEGGIPGDHLKVKITKVKKTYGMGRMIEIMTASPNRTEPRCPIADVCGGCQIMHMDYKGQLEMKRKRVEETLARIGKIETTVHATLGMDNPYEYRNKAQFPIGVMDGKAILGFYKKGSHEIVDTEYCHIQSPINETIAKVMKHYIDSFGVTVYDEKKRVGLLRHVITKVGFTTGEVMVVLITNGKQLPHKKELIDLLIEGVKGLKTVAHNINEKNTNVIFGSKTKTLHGEGYITDYIGDLKFNISPQSFFQVNPMQTKALYEKALEYANLTGEENVLDIYCGIGTISLFLAQKAKKVYGVEVVEAAIEDAKHNAKINNLNNAEFHVGKAEEVVPQLYKEGIRTEVVVVDPPRKGCEESVLETIVNMEPKRVVYVSCNPATLARDLAYLEEHGYKTQEVQPVDMFPHSSHVETVVLMSRVDK</sequence>
<name>A6TVC4_ALKMQ</name>
<evidence type="ECO:0000256" key="2">
    <source>
        <dbReference type="ARBA" id="ARBA00022679"/>
    </source>
</evidence>
<dbReference type="Pfam" id="PF01938">
    <property type="entry name" value="TRAM"/>
    <property type="match status" value="1"/>
</dbReference>
<dbReference type="InterPro" id="IPR030390">
    <property type="entry name" value="MeTrfase_TrmA_AS"/>
</dbReference>
<dbReference type="PROSITE" id="PS01230">
    <property type="entry name" value="TRMA_1"/>
    <property type="match status" value="1"/>
</dbReference>
<dbReference type="GO" id="GO:0070475">
    <property type="term" value="P:rRNA base methylation"/>
    <property type="evidence" value="ECO:0007669"/>
    <property type="project" value="TreeGrafter"/>
</dbReference>
<protein>
    <submittedName>
        <fullName evidence="7">RNA methyltransferase, TrmA family</fullName>
    </submittedName>
</protein>
<dbReference type="PANTHER" id="PTHR11061">
    <property type="entry name" value="RNA M5U METHYLTRANSFERASE"/>
    <property type="match status" value="1"/>
</dbReference>
<evidence type="ECO:0000256" key="1">
    <source>
        <dbReference type="ARBA" id="ARBA00022603"/>
    </source>
</evidence>
<dbReference type="Gene3D" id="3.40.50.150">
    <property type="entry name" value="Vaccinia Virus protein VP39"/>
    <property type="match status" value="1"/>
</dbReference>
<dbReference type="FunFam" id="2.40.50.140:FF:000097">
    <property type="entry name" value="23S rRNA (uracil(1939)-C(5))-methyltransferase RlmD"/>
    <property type="match status" value="1"/>
</dbReference>
<reference evidence="8" key="1">
    <citation type="journal article" date="2016" name="Genome Announc.">
        <title>Complete genome sequence of Alkaliphilus metalliredigens strain QYMF, an alkaliphilic and metal-reducing bacterium isolated from borax-contaminated leachate ponds.</title>
        <authorList>
            <person name="Hwang C."/>
            <person name="Copeland A."/>
            <person name="Lucas S."/>
            <person name="Lapidus A."/>
            <person name="Barry K."/>
            <person name="Detter J.C."/>
            <person name="Glavina Del Rio T."/>
            <person name="Hammon N."/>
            <person name="Israni S."/>
            <person name="Dalin E."/>
            <person name="Tice H."/>
            <person name="Pitluck S."/>
            <person name="Chertkov O."/>
            <person name="Brettin T."/>
            <person name="Bruce D."/>
            <person name="Han C."/>
            <person name="Schmutz J."/>
            <person name="Larimer F."/>
            <person name="Land M.L."/>
            <person name="Hauser L."/>
            <person name="Kyrpides N."/>
            <person name="Mikhailova N."/>
            <person name="Ye Q."/>
            <person name="Zhou J."/>
            <person name="Richardson P."/>
            <person name="Fields M.W."/>
        </authorList>
    </citation>
    <scope>NUCLEOTIDE SEQUENCE [LARGE SCALE GENOMIC DNA]</scope>
    <source>
        <strain evidence="8">QYMF</strain>
    </source>
</reference>
<dbReference type="InterPro" id="IPR012340">
    <property type="entry name" value="NA-bd_OB-fold"/>
</dbReference>